<reference evidence="1 2" key="1">
    <citation type="journal article" date="2020" name="Cell">
        <title>Large-Scale Comparative Analyses of Tick Genomes Elucidate Their Genetic Diversity and Vector Capacities.</title>
        <authorList>
            <consortium name="Tick Genome and Microbiome Consortium (TIGMIC)"/>
            <person name="Jia N."/>
            <person name="Wang J."/>
            <person name="Shi W."/>
            <person name="Du L."/>
            <person name="Sun Y."/>
            <person name="Zhan W."/>
            <person name="Jiang J.F."/>
            <person name="Wang Q."/>
            <person name="Zhang B."/>
            <person name="Ji P."/>
            <person name="Bell-Sakyi L."/>
            <person name="Cui X.M."/>
            <person name="Yuan T.T."/>
            <person name="Jiang B.G."/>
            <person name="Yang W.F."/>
            <person name="Lam T.T."/>
            <person name="Chang Q.C."/>
            <person name="Ding S.J."/>
            <person name="Wang X.J."/>
            <person name="Zhu J.G."/>
            <person name="Ruan X.D."/>
            <person name="Zhao L."/>
            <person name="Wei J.T."/>
            <person name="Ye R.Z."/>
            <person name="Que T.C."/>
            <person name="Du C.H."/>
            <person name="Zhou Y.H."/>
            <person name="Cheng J.X."/>
            <person name="Dai P.F."/>
            <person name="Guo W.B."/>
            <person name="Han X.H."/>
            <person name="Huang E.J."/>
            <person name="Li L.F."/>
            <person name="Wei W."/>
            <person name="Gao Y.C."/>
            <person name="Liu J.Z."/>
            <person name="Shao H.Z."/>
            <person name="Wang X."/>
            <person name="Wang C.C."/>
            <person name="Yang T.C."/>
            <person name="Huo Q.B."/>
            <person name="Li W."/>
            <person name="Chen H.Y."/>
            <person name="Chen S.E."/>
            <person name="Zhou L.G."/>
            <person name="Ni X.B."/>
            <person name="Tian J.H."/>
            <person name="Sheng Y."/>
            <person name="Liu T."/>
            <person name="Pan Y.S."/>
            <person name="Xia L.Y."/>
            <person name="Li J."/>
            <person name="Zhao F."/>
            <person name="Cao W.C."/>
        </authorList>
    </citation>
    <scope>NUCLEOTIDE SEQUENCE [LARGE SCALE GENOMIC DNA]</scope>
    <source>
        <strain evidence="1">HaeL-2018</strain>
    </source>
</reference>
<dbReference type="EMBL" id="JABSTR010000010">
    <property type="protein sequence ID" value="KAH9380356.1"/>
    <property type="molecule type" value="Genomic_DNA"/>
</dbReference>
<accession>A0A9J6H0Z6</accession>
<name>A0A9J6H0Z6_HAELO</name>
<dbReference type="Proteomes" id="UP000821853">
    <property type="component" value="Chromosome 8"/>
</dbReference>
<sequence length="93" mass="10916">MTEVVDLIGHFGPWQACFVVYVTYRGILTGLNNLAYVFLVTDNEHWCARPASHAAQLTNLTEPEWKERFIPYDPKANSHNQCYMYDVRYNSQW</sequence>
<comment type="caution">
    <text evidence="1">The sequence shown here is derived from an EMBL/GenBank/DDBJ whole genome shotgun (WGS) entry which is preliminary data.</text>
</comment>
<dbReference type="AlphaFoldDB" id="A0A9J6H0Z6"/>
<keyword evidence="2" id="KW-1185">Reference proteome</keyword>
<gene>
    <name evidence="1" type="ORF">HPB48_014523</name>
</gene>
<evidence type="ECO:0000313" key="2">
    <source>
        <dbReference type="Proteomes" id="UP000821853"/>
    </source>
</evidence>
<evidence type="ECO:0000313" key="1">
    <source>
        <dbReference type="EMBL" id="KAH9380356.1"/>
    </source>
</evidence>
<dbReference type="OrthoDB" id="6484641at2759"/>
<protein>
    <submittedName>
        <fullName evidence="1">Uncharacterized protein</fullName>
    </submittedName>
</protein>
<dbReference type="VEuPathDB" id="VectorBase:HLOH_052762"/>
<organism evidence="1 2">
    <name type="scientific">Haemaphysalis longicornis</name>
    <name type="common">Bush tick</name>
    <dbReference type="NCBI Taxonomy" id="44386"/>
    <lineage>
        <taxon>Eukaryota</taxon>
        <taxon>Metazoa</taxon>
        <taxon>Ecdysozoa</taxon>
        <taxon>Arthropoda</taxon>
        <taxon>Chelicerata</taxon>
        <taxon>Arachnida</taxon>
        <taxon>Acari</taxon>
        <taxon>Parasitiformes</taxon>
        <taxon>Ixodida</taxon>
        <taxon>Ixodoidea</taxon>
        <taxon>Ixodidae</taxon>
        <taxon>Haemaphysalinae</taxon>
        <taxon>Haemaphysalis</taxon>
    </lineage>
</organism>
<proteinExistence type="predicted"/>